<keyword evidence="3" id="KW-1185">Reference proteome</keyword>
<sequence length="308" mass="33916">MDCPWKEIIGVITSVFFSPAATEIARLYGDKPMDCSSRRRGELGAARRLFDAMPGKDAVTLNSLLHGYTLNGYPQEALRLFKDSQLTADVITMTTVLGACAKLEALKCGKQVHARILIGGAEYDSCGDLRMASSLVDQIGEPDDHSLSALISGYASCGNVSESRRLFDRKSNRCVFVWNSMISGYVANNMEMQALLLYSEMRNEAREDSRTLAPLINACGVLRILETGKQMHGHAHKLGLIDDIVVASTLLDMYSMCGSPMEACKLFGEVKTYDTILLNCMIKVHFSCGRVEDAKRTCESIEGNSKHY</sequence>
<dbReference type="Gene3D" id="1.25.40.10">
    <property type="entry name" value="Tetratricopeptide repeat domain"/>
    <property type="match status" value="3"/>
</dbReference>
<organism evidence="2 3">
    <name type="scientific">Thlaspi arvense</name>
    <name type="common">Field penny-cress</name>
    <dbReference type="NCBI Taxonomy" id="13288"/>
    <lineage>
        <taxon>Eukaryota</taxon>
        <taxon>Viridiplantae</taxon>
        <taxon>Streptophyta</taxon>
        <taxon>Embryophyta</taxon>
        <taxon>Tracheophyta</taxon>
        <taxon>Spermatophyta</taxon>
        <taxon>Magnoliopsida</taxon>
        <taxon>eudicotyledons</taxon>
        <taxon>Gunneridae</taxon>
        <taxon>Pentapetalae</taxon>
        <taxon>rosids</taxon>
        <taxon>malvids</taxon>
        <taxon>Brassicales</taxon>
        <taxon>Brassicaceae</taxon>
        <taxon>Thlaspideae</taxon>
        <taxon>Thlaspi</taxon>
    </lineage>
</organism>
<name>A0AAU9SJW7_THLAR</name>
<accession>A0AAU9SJW7</accession>
<dbReference type="Pfam" id="PF01535">
    <property type="entry name" value="PPR"/>
    <property type="match status" value="4"/>
</dbReference>
<keyword evidence="1" id="KW-0677">Repeat</keyword>
<reference evidence="2 3" key="1">
    <citation type="submission" date="2022-03" db="EMBL/GenBank/DDBJ databases">
        <authorList>
            <person name="Nunn A."/>
            <person name="Chopra R."/>
            <person name="Nunn A."/>
            <person name="Contreras Garrido A."/>
        </authorList>
    </citation>
    <scope>NUCLEOTIDE SEQUENCE [LARGE SCALE GENOMIC DNA]</scope>
</reference>
<dbReference type="EMBL" id="OU466861">
    <property type="protein sequence ID" value="CAH2067671.1"/>
    <property type="molecule type" value="Genomic_DNA"/>
</dbReference>
<evidence type="ECO:0008006" key="4">
    <source>
        <dbReference type="Google" id="ProtNLM"/>
    </source>
</evidence>
<protein>
    <recommendedName>
        <fullName evidence="4">Pentatricopeptide repeat-containing protein</fullName>
    </recommendedName>
</protein>
<dbReference type="NCBIfam" id="TIGR00756">
    <property type="entry name" value="PPR"/>
    <property type="match status" value="1"/>
</dbReference>
<evidence type="ECO:0000313" key="2">
    <source>
        <dbReference type="EMBL" id="CAH2067671.1"/>
    </source>
</evidence>
<dbReference type="InterPro" id="IPR002885">
    <property type="entry name" value="PPR_rpt"/>
</dbReference>
<dbReference type="PANTHER" id="PTHR24015">
    <property type="entry name" value="OS07G0578800 PROTEIN-RELATED"/>
    <property type="match status" value="1"/>
</dbReference>
<evidence type="ECO:0000256" key="1">
    <source>
        <dbReference type="ARBA" id="ARBA00022737"/>
    </source>
</evidence>
<proteinExistence type="predicted"/>
<gene>
    <name evidence="2" type="ORF">TAV2_LOCUS15256</name>
</gene>
<dbReference type="PANTHER" id="PTHR24015:SF548">
    <property type="entry name" value="OS08G0340900 PROTEIN"/>
    <property type="match status" value="1"/>
</dbReference>
<dbReference type="Proteomes" id="UP000836841">
    <property type="component" value="Chromosome 5"/>
</dbReference>
<dbReference type="GO" id="GO:0009451">
    <property type="term" value="P:RNA modification"/>
    <property type="evidence" value="ECO:0007669"/>
    <property type="project" value="InterPro"/>
</dbReference>
<dbReference type="AlphaFoldDB" id="A0AAU9SJW7"/>
<dbReference type="InterPro" id="IPR046960">
    <property type="entry name" value="PPR_At4g14850-like_plant"/>
</dbReference>
<dbReference type="GO" id="GO:0003723">
    <property type="term" value="F:RNA binding"/>
    <property type="evidence" value="ECO:0007669"/>
    <property type="project" value="InterPro"/>
</dbReference>
<dbReference type="InterPro" id="IPR011990">
    <property type="entry name" value="TPR-like_helical_dom_sf"/>
</dbReference>
<evidence type="ECO:0000313" key="3">
    <source>
        <dbReference type="Proteomes" id="UP000836841"/>
    </source>
</evidence>